<gene>
    <name evidence="9" type="ORF">ACFFUU_01395</name>
</gene>
<feature type="transmembrane region" description="Helical" evidence="7">
    <location>
        <begin position="168"/>
        <end position="183"/>
    </location>
</feature>
<evidence type="ECO:0000256" key="3">
    <source>
        <dbReference type="ARBA" id="ARBA00022679"/>
    </source>
</evidence>
<comment type="subcellular location">
    <subcellularLocation>
        <location evidence="1">Endomembrane system</location>
        <topology evidence="1">Multi-pass membrane protein</topology>
    </subcellularLocation>
</comment>
<keyword evidence="5 7" id="KW-1133">Transmembrane helix</keyword>
<accession>A0ABV5GAW1</accession>
<feature type="domain" description="ArnT-like N-terminal" evidence="8">
    <location>
        <begin position="88"/>
        <end position="176"/>
    </location>
</feature>
<dbReference type="RefSeq" id="WP_290284859.1">
    <property type="nucleotide sequence ID" value="NZ_JAUFQN010000019.1"/>
</dbReference>
<feature type="transmembrane region" description="Helical" evidence="7">
    <location>
        <begin position="12"/>
        <end position="31"/>
    </location>
</feature>
<evidence type="ECO:0000256" key="7">
    <source>
        <dbReference type="SAM" id="Phobius"/>
    </source>
</evidence>
<reference evidence="9 10" key="1">
    <citation type="submission" date="2024-09" db="EMBL/GenBank/DDBJ databases">
        <authorList>
            <person name="Sun Q."/>
            <person name="Mori K."/>
        </authorList>
    </citation>
    <scope>NUCLEOTIDE SEQUENCE [LARGE SCALE GENOMIC DNA]</scope>
    <source>
        <strain evidence="9 10">CECT 8460</strain>
    </source>
</reference>
<evidence type="ECO:0000256" key="5">
    <source>
        <dbReference type="ARBA" id="ARBA00022989"/>
    </source>
</evidence>
<sequence>MKTINFSMKRVNIIIILISTLMMLVVLNLPFKAKPFGDDTFHVEAKNMARYIKGDVSYDKVTVTKAPGPIIFYSIPYLIAPSTATDNQLWVYATLFTFFIVTISLLLIFKIGTSLFSKEVGLLAVVLFFIFPIHCYYSLGILAEVPAFFSLTVALYGWTIAFQNPNKKAGWILLIFGLWFLILNRPNTLLILGLGFLIIGYSFFKRKEFFKTYGKKLVLTFFAVGFLGMGTLQLAKVITGTKSGENQEGLFYYVAHIGRFQFREEPTDFRFWDNDNRADSKDYQNWGISGTELGVIIDKTHKPSNQVYKEFLINDAIEHPFWFTRQFFVKCFYGHVYFINSVQPKDFHLGPVRGIAAYWFVMLIINCVNLLLIFGAFVFLFKEKNLINYWPFWAVIVSLLIFHGLTYMEPRYMFPSRVALYIMSAAGLYSIKWIQNKVNFIAKFVFPINTPTN</sequence>
<comment type="caution">
    <text evidence="9">The sequence shown here is derived from an EMBL/GenBank/DDBJ whole genome shotgun (WGS) entry which is preliminary data.</text>
</comment>
<feature type="transmembrane region" description="Helical" evidence="7">
    <location>
        <begin position="356"/>
        <end position="380"/>
    </location>
</feature>
<protein>
    <submittedName>
        <fullName evidence="9">Phospholipid carrier-dependent glycosyltransferase</fullName>
    </submittedName>
</protein>
<evidence type="ECO:0000256" key="4">
    <source>
        <dbReference type="ARBA" id="ARBA00022692"/>
    </source>
</evidence>
<keyword evidence="10" id="KW-1185">Reference proteome</keyword>
<dbReference type="Pfam" id="PF02366">
    <property type="entry name" value="PMT"/>
    <property type="match status" value="1"/>
</dbReference>
<keyword evidence="3" id="KW-0808">Transferase</keyword>
<feature type="transmembrane region" description="Helical" evidence="7">
    <location>
        <begin position="120"/>
        <end position="139"/>
    </location>
</feature>
<dbReference type="Proteomes" id="UP001589576">
    <property type="component" value="Unassembled WGS sequence"/>
</dbReference>
<proteinExistence type="predicted"/>
<evidence type="ECO:0000256" key="2">
    <source>
        <dbReference type="ARBA" id="ARBA00022676"/>
    </source>
</evidence>
<evidence type="ECO:0000313" key="9">
    <source>
        <dbReference type="EMBL" id="MFB9088251.1"/>
    </source>
</evidence>
<keyword evidence="6 7" id="KW-0472">Membrane</keyword>
<feature type="transmembrane region" description="Helical" evidence="7">
    <location>
        <begin position="387"/>
        <end position="406"/>
    </location>
</feature>
<feature type="transmembrane region" description="Helical" evidence="7">
    <location>
        <begin position="89"/>
        <end position="108"/>
    </location>
</feature>
<dbReference type="InterPro" id="IPR003342">
    <property type="entry name" value="ArnT-like_N"/>
</dbReference>
<keyword evidence="4 7" id="KW-0812">Transmembrane</keyword>
<evidence type="ECO:0000256" key="1">
    <source>
        <dbReference type="ARBA" id="ARBA00004127"/>
    </source>
</evidence>
<organism evidence="9 10">
    <name type="scientific">Flavobacterium paronense</name>
    <dbReference type="NCBI Taxonomy" id="1392775"/>
    <lineage>
        <taxon>Bacteria</taxon>
        <taxon>Pseudomonadati</taxon>
        <taxon>Bacteroidota</taxon>
        <taxon>Flavobacteriia</taxon>
        <taxon>Flavobacteriales</taxon>
        <taxon>Flavobacteriaceae</taxon>
        <taxon>Flavobacterium</taxon>
    </lineage>
</organism>
<feature type="transmembrane region" description="Helical" evidence="7">
    <location>
        <begin position="217"/>
        <end position="235"/>
    </location>
</feature>
<feature type="transmembrane region" description="Helical" evidence="7">
    <location>
        <begin position="189"/>
        <end position="205"/>
    </location>
</feature>
<dbReference type="EMBL" id="JBHMFB010000003">
    <property type="protein sequence ID" value="MFB9088251.1"/>
    <property type="molecule type" value="Genomic_DNA"/>
</dbReference>
<keyword evidence="2" id="KW-0328">Glycosyltransferase</keyword>
<feature type="transmembrane region" description="Helical" evidence="7">
    <location>
        <begin position="418"/>
        <end position="434"/>
    </location>
</feature>
<name>A0ABV5GAW1_9FLAO</name>
<evidence type="ECO:0000313" key="10">
    <source>
        <dbReference type="Proteomes" id="UP001589576"/>
    </source>
</evidence>
<evidence type="ECO:0000259" key="8">
    <source>
        <dbReference type="Pfam" id="PF02366"/>
    </source>
</evidence>
<feature type="transmembrane region" description="Helical" evidence="7">
    <location>
        <begin position="145"/>
        <end position="161"/>
    </location>
</feature>
<evidence type="ECO:0000256" key="6">
    <source>
        <dbReference type="ARBA" id="ARBA00023136"/>
    </source>
</evidence>